<comment type="caution">
    <text evidence="1">The sequence shown here is derived from an EMBL/GenBank/DDBJ whole genome shotgun (WGS) entry which is preliminary data.</text>
</comment>
<protein>
    <submittedName>
        <fullName evidence="1">Uncharacterized protein</fullName>
    </submittedName>
</protein>
<gene>
    <name evidence="1" type="ORF">BK658_00835</name>
</gene>
<name>A0A423H2F8_9PSED</name>
<dbReference type="RefSeq" id="WP_123580304.1">
    <property type="nucleotide sequence ID" value="NZ_MOBI01000001.1"/>
</dbReference>
<organism evidence="1 2">
    <name type="scientific">Pseudomonas brassicacearum</name>
    <dbReference type="NCBI Taxonomy" id="930166"/>
    <lineage>
        <taxon>Bacteria</taxon>
        <taxon>Pseudomonadati</taxon>
        <taxon>Pseudomonadota</taxon>
        <taxon>Gammaproteobacteria</taxon>
        <taxon>Pseudomonadales</taxon>
        <taxon>Pseudomonadaceae</taxon>
        <taxon>Pseudomonas</taxon>
    </lineage>
</organism>
<reference evidence="1 2" key="1">
    <citation type="submission" date="2016-10" db="EMBL/GenBank/DDBJ databases">
        <title>Comparative genome analysis of multiple Pseudomonas spp. focuses on biocontrol and plant growth promoting traits.</title>
        <authorList>
            <person name="Tao X.-Y."/>
            <person name="Taylor C.G."/>
        </authorList>
    </citation>
    <scope>NUCLEOTIDE SEQUENCE [LARGE SCALE GENOMIC DNA]</scope>
    <source>
        <strain evidence="1 2">37D10</strain>
    </source>
</reference>
<evidence type="ECO:0000313" key="1">
    <source>
        <dbReference type="EMBL" id="RON06359.1"/>
    </source>
</evidence>
<proteinExistence type="predicted"/>
<evidence type="ECO:0000313" key="2">
    <source>
        <dbReference type="Proteomes" id="UP000284684"/>
    </source>
</evidence>
<sequence>MDDMERASAECLHRAERVVEQLELEGTPIPIWARKQLEYAKAVLETYREGGDWKAKLNESIGFQNRYQAEIDAHFQKYPT</sequence>
<dbReference type="Proteomes" id="UP000284684">
    <property type="component" value="Unassembled WGS sequence"/>
</dbReference>
<accession>A0A423H2F8</accession>
<dbReference type="EMBL" id="MOBI01000001">
    <property type="protein sequence ID" value="RON06359.1"/>
    <property type="molecule type" value="Genomic_DNA"/>
</dbReference>
<dbReference type="AlphaFoldDB" id="A0A423H2F8"/>